<dbReference type="EMBL" id="MN549360">
    <property type="protein sequence ID" value="QGZ14011.1"/>
    <property type="molecule type" value="Genomic_DNA"/>
</dbReference>
<name>A0A6B9J6X5_9CAUD</name>
<evidence type="ECO:0000313" key="1">
    <source>
        <dbReference type="EMBL" id="QGZ14011.1"/>
    </source>
</evidence>
<reference evidence="1 2" key="1">
    <citation type="submission" date="2019-10" db="EMBL/GenBank/DDBJ databases">
        <title>Complete genome sequence of bacteriophage vB_RLeM_RL38JI.</title>
        <authorList>
            <person name="Gunathilake D."/>
            <person name="Bhat S."/>
            <person name="Yost C.K."/>
            <person name="Hynes M.F."/>
        </authorList>
    </citation>
    <scope>NUCLEOTIDE SEQUENCE [LARGE SCALE GENOMIC DNA]</scope>
</reference>
<proteinExistence type="predicted"/>
<sequence length="89" mass="9985">MANVKQKEVAEEVVLQYYKSRLAFVENQVKSSFSGLSTRFWVSGKPEDIVDFLQSYGVFLERAGEDNVTDFKVTDAGDSTWKVSAPVTL</sequence>
<organism evidence="1 2">
    <name type="scientific">Rhizobium phage RL38J1</name>
    <dbReference type="NCBI Taxonomy" id="2663232"/>
    <lineage>
        <taxon>Viruses</taxon>
        <taxon>Duplodnaviria</taxon>
        <taxon>Heunggongvirae</taxon>
        <taxon>Uroviricota</taxon>
        <taxon>Caudoviricetes</taxon>
        <taxon>Pootjesviridae</taxon>
        <taxon>Innesvirus</taxon>
        <taxon>Innesvirus RL38J1</taxon>
    </lineage>
</organism>
<accession>A0A6B9J6X5</accession>
<protein>
    <submittedName>
        <fullName evidence="1">Uncharacterized protein</fullName>
    </submittedName>
</protein>
<keyword evidence="2" id="KW-1185">Reference proteome</keyword>
<evidence type="ECO:0000313" key="2">
    <source>
        <dbReference type="Proteomes" id="UP000436513"/>
    </source>
</evidence>
<dbReference type="Proteomes" id="UP000436513">
    <property type="component" value="Segment"/>
</dbReference>
<gene>
    <name evidence="1" type="ORF">RL38J1_240</name>
</gene>